<gene>
    <name evidence="2" type="ORF">Fmac_014780</name>
</gene>
<sequence>MNLPPTSHIPQKPARHKNTKRASSSGKTLPTPTISLKASKQTSCLPALP</sequence>
<organism evidence="2 3">
    <name type="scientific">Flemingia macrophylla</name>
    <dbReference type="NCBI Taxonomy" id="520843"/>
    <lineage>
        <taxon>Eukaryota</taxon>
        <taxon>Viridiplantae</taxon>
        <taxon>Streptophyta</taxon>
        <taxon>Embryophyta</taxon>
        <taxon>Tracheophyta</taxon>
        <taxon>Spermatophyta</taxon>
        <taxon>Magnoliopsida</taxon>
        <taxon>eudicotyledons</taxon>
        <taxon>Gunneridae</taxon>
        <taxon>Pentapetalae</taxon>
        <taxon>rosids</taxon>
        <taxon>fabids</taxon>
        <taxon>Fabales</taxon>
        <taxon>Fabaceae</taxon>
        <taxon>Papilionoideae</taxon>
        <taxon>50 kb inversion clade</taxon>
        <taxon>NPAAA clade</taxon>
        <taxon>indigoferoid/millettioid clade</taxon>
        <taxon>Phaseoleae</taxon>
        <taxon>Flemingia</taxon>
    </lineage>
</organism>
<proteinExistence type="predicted"/>
<feature type="compositionally biased region" description="Polar residues" evidence="1">
    <location>
        <begin position="21"/>
        <end position="49"/>
    </location>
</feature>
<dbReference type="Proteomes" id="UP001603857">
    <property type="component" value="Unassembled WGS sequence"/>
</dbReference>
<keyword evidence="3" id="KW-1185">Reference proteome</keyword>
<protein>
    <submittedName>
        <fullName evidence="2">Uncharacterized protein</fullName>
    </submittedName>
</protein>
<comment type="caution">
    <text evidence="2">The sequence shown here is derived from an EMBL/GenBank/DDBJ whole genome shotgun (WGS) entry which is preliminary data.</text>
</comment>
<dbReference type="EMBL" id="JBGMDY010000005">
    <property type="protein sequence ID" value="KAL2333567.1"/>
    <property type="molecule type" value="Genomic_DNA"/>
</dbReference>
<evidence type="ECO:0000313" key="2">
    <source>
        <dbReference type="EMBL" id="KAL2333567.1"/>
    </source>
</evidence>
<evidence type="ECO:0000313" key="3">
    <source>
        <dbReference type="Proteomes" id="UP001603857"/>
    </source>
</evidence>
<dbReference type="AlphaFoldDB" id="A0ABD1MCP3"/>
<accession>A0ABD1MCP3</accession>
<evidence type="ECO:0000256" key="1">
    <source>
        <dbReference type="SAM" id="MobiDB-lite"/>
    </source>
</evidence>
<feature type="region of interest" description="Disordered" evidence="1">
    <location>
        <begin position="1"/>
        <end position="49"/>
    </location>
</feature>
<reference evidence="2 3" key="1">
    <citation type="submission" date="2024-08" db="EMBL/GenBank/DDBJ databases">
        <title>Insights into the chromosomal genome structure of Flemingia macrophylla.</title>
        <authorList>
            <person name="Ding Y."/>
            <person name="Zhao Y."/>
            <person name="Bi W."/>
            <person name="Wu M."/>
            <person name="Zhao G."/>
            <person name="Gong Y."/>
            <person name="Li W."/>
            <person name="Zhang P."/>
        </authorList>
    </citation>
    <scope>NUCLEOTIDE SEQUENCE [LARGE SCALE GENOMIC DNA]</scope>
    <source>
        <strain evidence="2">DYQJB</strain>
        <tissue evidence="2">Leaf</tissue>
    </source>
</reference>
<name>A0ABD1MCP3_9FABA</name>